<dbReference type="EMBL" id="GGEC01002561">
    <property type="protein sequence ID" value="MBW83044.1"/>
    <property type="molecule type" value="Transcribed_RNA"/>
</dbReference>
<protein>
    <submittedName>
        <fullName evidence="1">Uncharacterized protein</fullName>
    </submittedName>
</protein>
<evidence type="ECO:0000313" key="1">
    <source>
        <dbReference type="EMBL" id="MBW83044.1"/>
    </source>
</evidence>
<proteinExistence type="predicted"/>
<accession>A0A2P2IPA7</accession>
<name>A0A2P2IPA7_RHIMU</name>
<reference evidence="1" key="1">
    <citation type="submission" date="2018-02" db="EMBL/GenBank/DDBJ databases">
        <title>Rhizophora mucronata_Transcriptome.</title>
        <authorList>
            <person name="Meera S.P."/>
            <person name="Sreeshan A."/>
            <person name="Augustine A."/>
        </authorList>
    </citation>
    <scope>NUCLEOTIDE SEQUENCE</scope>
    <source>
        <tissue evidence="1">Leaf</tissue>
    </source>
</reference>
<organism evidence="1">
    <name type="scientific">Rhizophora mucronata</name>
    <name type="common">Asiatic mangrove</name>
    <dbReference type="NCBI Taxonomy" id="61149"/>
    <lineage>
        <taxon>Eukaryota</taxon>
        <taxon>Viridiplantae</taxon>
        <taxon>Streptophyta</taxon>
        <taxon>Embryophyta</taxon>
        <taxon>Tracheophyta</taxon>
        <taxon>Spermatophyta</taxon>
        <taxon>Magnoliopsida</taxon>
        <taxon>eudicotyledons</taxon>
        <taxon>Gunneridae</taxon>
        <taxon>Pentapetalae</taxon>
        <taxon>rosids</taxon>
        <taxon>fabids</taxon>
        <taxon>Malpighiales</taxon>
        <taxon>Rhizophoraceae</taxon>
        <taxon>Rhizophora</taxon>
    </lineage>
</organism>
<sequence length="15" mass="1884">MRRKEWIITQMSVCC</sequence>